<dbReference type="CDD" id="cd07564">
    <property type="entry name" value="nitrilases_CHs"/>
    <property type="match status" value="1"/>
</dbReference>
<dbReference type="SUPFAM" id="SSF56317">
    <property type="entry name" value="Carbon-nitrogen hydrolase"/>
    <property type="match status" value="1"/>
</dbReference>
<dbReference type="InterPro" id="IPR044149">
    <property type="entry name" value="Nitrilases_CHs"/>
</dbReference>
<evidence type="ECO:0000259" key="2">
    <source>
        <dbReference type="PROSITE" id="PS50263"/>
    </source>
</evidence>
<name>A0A923S9T4_9FIRM</name>
<organism evidence="3 4">
    <name type="scientific">Dysosmobacter segnis</name>
    <dbReference type="NCBI Taxonomy" id="2763042"/>
    <lineage>
        <taxon>Bacteria</taxon>
        <taxon>Bacillati</taxon>
        <taxon>Bacillota</taxon>
        <taxon>Clostridia</taxon>
        <taxon>Eubacteriales</taxon>
        <taxon>Oscillospiraceae</taxon>
        <taxon>Dysosmobacter</taxon>
    </lineage>
</organism>
<dbReference type="PANTHER" id="PTHR46044:SF1">
    <property type="entry name" value="CN HYDROLASE DOMAIN-CONTAINING PROTEIN"/>
    <property type="match status" value="1"/>
</dbReference>
<evidence type="ECO:0000256" key="1">
    <source>
        <dbReference type="ARBA" id="ARBA00008129"/>
    </source>
</evidence>
<gene>
    <name evidence="3" type="ORF">H8Z83_03225</name>
</gene>
<reference evidence="3" key="1">
    <citation type="submission" date="2020-08" db="EMBL/GenBank/DDBJ databases">
        <title>Genome public.</title>
        <authorList>
            <person name="Liu C."/>
            <person name="Sun Q."/>
        </authorList>
    </citation>
    <scope>NUCLEOTIDE SEQUENCE</scope>
    <source>
        <strain evidence="3">BX15</strain>
    </source>
</reference>
<evidence type="ECO:0000313" key="4">
    <source>
        <dbReference type="Proteomes" id="UP000620327"/>
    </source>
</evidence>
<dbReference type="PANTHER" id="PTHR46044">
    <property type="entry name" value="NITRILASE"/>
    <property type="match status" value="1"/>
</dbReference>
<dbReference type="InterPro" id="IPR036526">
    <property type="entry name" value="C-N_Hydrolase_sf"/>
</dbReference>
<dbReference type="Pfam" id="PF00795">
    <property type="entry name" value="CN_hydrolase"/>
    <property type="match status" value="1"/>
</dbReference>
<feature type="domain" description="CN hydrolase" evidence="2">
    <location>
        <begin position="8"/>
        <end position="278"/>
    </location>
</feature>
<dbReference type="AlphaFoldDB" id="A0A923S9T4"/>
<proteinExistence type="inferred from homology"/>
<dbReference type="Proteomes" id="UP000620327">
    <property type="component" value="Unassembled WGS sequence"/>
</dbReference>
<dbReference type="GO" id="GO:0016787">
    <property type="term" value="F:hydrolase activity"/>
    <property type="evidence" value="ECO:0007669"/>
    <property type="project" value="UniProtKB-KW"/>
</dbReference>
<dbReference type="Gene3D" id="3.60.110.10">
    <property type="entry name" value="Carbon-nitrogen hydrolase"/>
    <property type="match status" value="1"/>
</dbReference>
<accession>A0A923S9T4</accession>
<evidence type="ECO:0000313" key="3">
    <source>
        <dbReference type="EMBL" id="MBC5769357.1"/>
    </source>
</evidence>
<sequence>MKDLKDTCRVAVVQCAPVMFDKKAGTEKMVELIREAGKNGAELIVFPELIIPCYPYGMTFGYTVGSRDKVGRLDWKRYYDNSLCVPGPETELLGQAAKEAHAYVSIGVSERGEDSATLYNSNIVFSPEGELLNVHRKLKPTGAERLVYGDANKDYFPITDTPWGPMGNLICWESYMPLARVALYQKGITLYISPNTNDNPEWQDTIKHIAIEGHCFFINADMVFTKEMYPKDLHCPQEIEQLSDIPCRGGSCVVDPYGHYVTQPVWDKEDIIYADLDMQQAIASRMEFDGVGHYARPDVLELRVHE</sequence>
<dbReference type="RefSeq" id="WP_187013729.1">
    <property type="nucleotide sequence ID" value="NZ_JACOQI010000002.1"/>
</dbReference>
<dbReference type="InterPro" id="IPR003010">
    <property type="entry name" value="C-N_Hydrolase"/>
</dbReference>
<dbReference type="EMBL" id="JACOQI010000002">
    <property type="protein sequence ID" value="MBC5769357.1"/>
    <property type="molecule type" value="Genomic_DNA"/>
</dbReference>
<comment type="caution">
    <text evidence="3">The sequence shown here is derived from an EMBL/GenBank/DDBJ whole genome shotgun (WGS) entry which is preliminary data.</text>
</comment>
<keyword evidence="3" id="KW-0378">Hydrolase</keyword>
<dbReference type="PROSITE" id="PS50263">
    <property type="entry name" value="CN_HYDROLASE"/>
    <property type="match status" value="1"/>
</dbReference>
<protein>
    <submittedName>
        <fullName evidence="3">Carbon-nitrogen hydrolase family protein</fullName>
    </submittedName>
</protein>
<keyword evidence="4" id="KW-1185">Reference proteome</keyword>
<comment type="similarity">
    <text evidence="1">Belongs to the carbon-nitrogen hydrolase superfamily. Nitrilase family.</text>
</comment>